<dbReference type="InterPro" id="IPR001127">
    <property type="entry name" value="PTS_EIIA_1_perm"/>
</dbReference>
<sequence length="156" mass="16791">MVFGQLKTVFSNKTEVYQSVSGNIIPLSEVKDAVFSEGMMGAGFAVQPTENDIYSPVEGAVESIFPTKHAILLKSNKGLGVLVHIGLDTVELEGQGIDLHVTEGQAVTKDTHIATADFETIKAQGKQTDVLIIMPEIDGKTSLVLNKEINTPFFSI</sequence>
<dbReference type="InterPro" id="IPR050890">
    <property type="entry name" value="PTS_EIIA_component"/>
</dbReference>
<keyword evidence="8" id="KW-0418">Kinase</keyword>
<dbReference type="GO" id="GO:0005737">
    <property type="term" value="C:cytoplasm"/>
    <property type="evidence" value="ECO:0007669"/>
    <property type="project" value="UniProtKB-SubCell"/>
</dbReference>
<proteinExistence type="predicted"/>
<dbReference type="FunFam" id="2.70.70.10:FF:000001">
    <property type="entry name" value="PTS system glucose-specific IIA component"/>
    <property type="match status" value="1"/>
</dbReference>
<name>K2QCX2_9LACT</name>
<evidence type="ECO:0000256" key="3">
    <source>
        <dbReference type="ARBA" id="ARBA00022448"/>
    </source>
</evidence>
<dbReference type="GO" id="GO:0016301">
    <property type="term" value="F:kinase activity"/>
    <property type="evidence" value="ECO:0007669"/>
    <property type="project" value="UniProtKB-KW"/>
</dbReference>
<dbReference type="EMBL" id="AMQS01000015">
    <property type="protein sequence ID" value="EKF51322.1"/>
    <property type="molecule type" value="Genomic_DNA"/>
</dbReference>
<keyword evidence="7" id="KW-0812">Transmembrane</keyword>
<comment type="caution">
    <text evidence="11">The sequence shown here is derived from an EMBL/GenBank/DDBJ whole genome shotgun (WGS) entry which is preliminary data.</text>
</comment>
<evidence type="ECO:0000256" key="9">
    <source>
        <dbReference type="ARBA" id="ARBA00022989"/>
    </source>
</evidence>
<dbReference type="NCBIfam" id="TIGR00830">
    <property type="entry name" value="PTBA"/>
    <property type="match status" value="1"/>
</dbReference>
<keyword evidence="9" id="KW-0472">Membrane</keyword>
<evidence type="ECO:0000256" key="1">
    <source>
        <dbReference type="ARBA" id="ARBA00004496"/>
    </source>
</evidence>
<dbReference type="PATRIC" id="fig|1231377.3.peg.1273"/>
<dbReference type="InterPro" id="IPR011055">
    <property type="entry name" value="Dup_hybrid_motif"/>
</dbReference>
<dbReference type="RefSeq" id="WP_004260140.1">
    <property type="nucleotide sequence ID" value="NZ_AMQS01000015.1"/>
</dbReference>
<gene>
    <name evidence="11" type="ORF">C426_1276</name>
</gene>
<organism evidence="11 12">
    <name type="scientific">Lactococcus garvieae DCC43</name>
    <dbReference type="NCBI Taxonomy" id="1231377"/>
    <lineage>
        <taxon>Bacteria</taxon>
        <taxon>Bacillati</taxon>
        <taxon>Bacillota</taxon>
        <taxon>Bacilli</taxon>
        <taxon>Lactobacillales</taxon>
        <taxon>Streptococcaceae</taxon>
        <taxon>Lactococcus</taxon>
    </lineage>
</organism>
<evidence type="ECO:0000313" key="12">
    <source>
        <dbReference type="Proteomes" id="UP000006787"/>
    </source>
</evidence>
<dbReference type="PROSITE" id="PS51093">
    <property type="entry name" value="PTS_EIIA_TYPE_1"/>
    <property type="match status" value="1"/>
</dbReference>
<dbReference type="Gene3D" id="2.70.70.10">
    <property type="entry name" value="Glucose Permease (Domain IIA)"/>
    <property type="match status" value="1"/>
</dbReference>
<keyword evidence="6" id="KW-0598">Phosphotransferase system</keyword>
<dbReference type="PANTHER" id="PTHR45008:SF1">
    <property type="entry name" value="PTS SYSTEM GLUCOSE-SPECIFIC EIIA COMPONENT"/>
    <property type="match status" value="1"/>
</dbReference>
<dbReference type="SUPFAM" id="SSF51261">
    <property type="entry name" value="Duplicated hybrid motif"/>
    <property type="match status" value="1"/>
</dbReference>
<dbReference type="PROSITE" id="PS00371">
    <property type="entry name" value="PTS_EIIA_TYPE_1_HIS"/>
    <property type="match status" value="1"/>
</dbReference>
<evidence type="ECO:0000313" key="11">
    <source>
        <dbReference type="EMBL" id="EKF51322.1"/>
    </source>
</evidence>
<keyword evidence="3" id="KW-0813">Transport</keyword>
<protein>
    <submittedName>
        <fullName evidence="11">PTS system, IIA component</fullName>
    </submittedName>
</protein>
<keyword evidence="5" id="KW-0808">Transferase</keyword>
<accession>K2QCX2</accession>
<dbReference type="Pfam" id="PF00358">
    <property type="entry name" value="PTS_EIIA_1"/>
    <property type="match status" value="1"/>
</dbReference>
<evidence type="ECO:0000256" key="5">
    <source>
        <dbReference type="ARBA" id="ARBA00022679"/>
    </source>
</evidence>
<dbReference type="GO" id="GO:0009401">
    <property type="term" value="P:phosphoenolpyruvate-dependent sugar phosphotransferase system"/>
    <property type="evidence" value="ECO:0007669"/>
    <property type="project" value="UniProtKB-KW"/>
</dbReference>
<evidence type="ECO:0000256" key="7">
    <source>
        <dbReference type="ARBA" id="ARBA00022692"/>
    </source>
</evidence>
<dbReference type="AlphaFoldDB" id="K2QCX2"/>
<evidence type="ECO:0000256" key="2">
    <source>
        <dbReference type="ARBA" id="ARBA00004651"/>
    </source>
</evidence>
<keyword evidence="9" id="KW-1133">Transmembrane helix</keyword>
<evidence type="ECO:0000256" key="8">
    <source>
        <dbReference type="ARBA" id="ARBA00022777"/>
    </source>
</evidence>
<evidence type="ECO:0000256" key="4">
    <source>
        <dbReference type="ARBA" id="ARBA00022597"/>
    </source>
</evidence>
<dbReference type="eggNOG" id="COG2190">
    <property type="taxonomic scope" value="Bacteria"/>
</dbReference>
<dbReference type="Proteomes" id="UP000006787">
    <property type="component" value="Unassembled WGS sequence"/>
</dbReference>
<comment type="subcellular location">
    <subcellularLocation>
        <location evidence="2">Cell membrane</location>
        <topology evidence="2">Multi-pass membrane protein</topology>
    </subcellularLocation>
    <subcellularLocation>
        <location evidence="1">Cytoplasm</location>
    </subcellularLocation>
</comment>
<dbReference type="GO" id="GO:0005886">
    <property type="term" value="C:plasma membrane"/>
    <property type="evidence" value="ECO:0007669"/>
    <property type="project" value="UniProtKB-SubCell"/>
</dbReference>
<feature type="domain" description="PTS EIIA type-1" evidence="10">
    <location>
        <begin position="32"/>
        <end position="136"/>
    </location>
</feature>
<evidence type="ECO:0000259" key="10">
    <source>
        <dbReference type="PROSITE" id="PS51093"/>
    </source>
</evidence>
<keyword evidence="4" id="KW-0762">Sugar transport</keyword>
<evidence type="ECO:0000256" key="6">
    <source>
        <dbReference type="ARBA" id="ARBA00022683"/>
    </source>
</evidence>
<dbReference type="PANTHER" id="PTHR45008">
    <property type="entry name" value="PTS SYSTEM GLUCOSE-SPECIFIC EIIA COMPONENT"/>
    <property type="match status" value="1"/>
</dbReference>
<reference evidence="11 12" key="1">
    <citation type="journal article" date="2012" name="J. Bacteriol.">
        <title>Genome Sequence of the Bacteriocin-Producing Strain Lactococcus garvieae DCC43.</title>
        <authorList>
            <person name="Gabrielsen C."/>
            <person name="Brede D.A."/>
            <person name="Hernandez P.E."/>
            <person name="Nes I.F."/>
            <person name="Diep D.B."/>
        </authorList>
    </citation>
    <scope>NUCLEOTIDE SEQUENCE [LARGE SCALE GENOMIC DNA]</scope>
    <source>
        <strain evidence="11 12">DCC43</strain>
    </source>
</reference>